<dbReference type="HOGENOM" id="CLU_103066_0_0_1"/>
<feature type="domain" description="Cupin type-2" evidence="1">
    <location>
        <begin position="42"/>
        <end position="112"/>
    </location>
</feature>
<accession>A0A0D2HSL1</accession>
<dbReference type="OrthoDB" id="4124983at2759"/>
<dbReference type="PANTHER" id="PTHR36440">
    <property type="entry name" value="PUTATIVE (AFU_ORTHOLOGUE AFUA_8G07350)-RELATED"/>
    <property type="match status" value="1"/>
</dbReference>
<protein>
    <recommendedName>
        <fullName evidence="1">Cupin type-2 domain-containing protein</fullName>
    </recommendedName>
</protein>
<keyword evidence="3" id="KW-1185">Reference proteome</keyword>
<evidence type="ECO:0000313" key="3">
    <source>
        <dbReference type="Proteomes" id="UP000053789"/>
    </source>
</evidence>
<dbReference type="InterPro" id="IPR013096">
    <property type="entry name" value="Cupin_2"/>
</dbReference>
<organism evidence="2 3">
    <name type="scientific">Cladophialophora bantiana (strain ATCC 10958 / CBS 173.52 / CDC B-1940 / NIH 8579)</name>
    <name type="common">Xylohypha bantiana</name>
    <dbReference type="NCBI Taxonomy" id="1442370"/>
    <lineage>
        <taxon>Eukaryota</taxon>
        <taxon>Fungi</taxon>
        <taxon>Dikarya</taxon>
        <taxon>Ascomycota</taxon>
        <taxon>Pezizomycotina</taxon>
        <taxon>Eurotiomycetes</taxon>
        <taxon>Chaetothyriomycetidae</taxon>
        <taxon>Chaetothyriales</taxon>
        <taxon>Herpotrichiellaceae</taxon>
        <taxon>Cladophialophora</taxon>
    </lineage>
</organism>
<dbReference type="GeneID" id="27696450"/>
<dbReference type="SUPFAM" id="SSF51182">
    <property type="entry name" value="RmlC-like cupins"/>
    <property type="match status" value="1"/>
</dbReference>
<dbReference type="RefSeq" id="XP_016623122.1">
    <property type="nucleotide sequence ID" value="XM_016761272.1"/>
</dbReference>
<dbReference type="InterPro" id="IPR011051">
    <property type="entry name" value="RmlC_Cupin_sf"/>
</dbReference>
<dbReference type="VEuPathDB" id="FungiDB:Z519_03522"/>
<dbReference type="Gene3D" id="2.60.120.10">
    <property type="entry name" value="Jelly Rolls"/>
    <property type="match status" value="1"/>
</dbReference>
<dbReference type="InterPro" id="IPR014710">
    <property type="entry name" value="RmlC-like_jellyroll"/>
</dbReference>
<evidence type="ECO:0000313" key="2">
    <source>
        <dbReference type="EMBL" id="KIW96453.1"/>
    </source>
</evidence>
<dbReference type="AlphaFoldDB" id="A0A0D2HSL1"/>
<dbReference type="EMBL" id="KN846983">
    <property type="protein sequence ID" value="KIW96453.1"/>
    <property type="molecule type" value="Genomic_DNA"/>
</dbReference>
<gene>
    <name evidence="2" type="ORF">Z519_03522</name>
</gene>
<reference evidence="2" key="1">
    <citation type="submission" date="2015-01" db="EMBL/GenBank/DDBJ databases">
        <title>The Genome Sequence of Cladophialophora bantiana CBS 173.52.</title>
        <authorList>
            <consortium name="The Broad Institute Genomics Platform"/>
            <person name="Cuomo C."/>
            <person name="de Hoog S."/>
            <person name="Gorbushina A."/>
            <person name="Stielow B."/>
            <person name="Teixiera M."/>
            <person name="Abouelleil A."/>
            <person name="Chapman S.B."/>
            <person name="Priest M."/>
            <person name="Young S.K."/>
            <person name="Wortman J."/>
            <person name="Nusbaum C."/>
            <person name="Birren B."/>
        </authorList>
    </citation>
    <scope>NUCLEOTIDE SEQUENCE [LARGE SCALE GENOMIC DNA]</scope>
    <source>
        <strain evidence="2">CBS 173.52</strain>
    </source>
</reference>
<dbReference type="InterPro" id="IPR053146">
    <property type="entry name" value="QDO-like"/>
</dbReference>
<proteinExistence type="predicted"/>
<sequence length="173" mass="19425">METPTVPINFVPAKAGETFKVGTITIRIMEDGSRTDRIGSAEFTVPPHTSGPPPHWHEMHDETFLVTQGTLRFHALNGQTVDAKLGDYVTVPPRSPHTFSNPYDEEAKFFNTYTPAFYINYFRLLATMNEQGKPMNPEANRKAMAYFATIGVADDEMQMDKEQFYGTAAPSKK</sequence>
<dbReference type="Proteomes" id="UP000053789">
    <property type="component" value="Unassembled WGS sequence"/>
</dbReference>
<dbReference type="Pfam" id="PF07883">
    <property type="entry name" value="Cupin_2"/>
    <property type="match status" value="1"/>
</dbReference>
<name>A0A0D2HSL1_CLAB1</name>
<dbReference type="PANTHER" id="PTHR36440:SF1">
    <property type="entry name" value="PUTATIVE (AFU_ORTHOLOGUE AFUA_8G07350)-RELATED"/>
    <property type="match status" value="1"/>
</dbReference>
<evidence type="ECO:0000259" key="1">
    <source>
        <dbReference type="Pfam" id="PF07883"/>
    </source>
</evidence>